<organism evidence="9 10">
    <name type="scientific">Aquiflexum gelatinilyticum</name>
    <dbReference type="NCBI Taxonomy" id="2961943"/>
    <lineage>
        <taxon>Bacteria</taxon>
        <taxon>Pseudomonadati</taxon>
        <taxon>Bacteroidota</taxon>
        <taxon>Cytophagia</taxon>
        <taxon>Cytophagales</taxon>
        <taxon>Cyclobacteriaceae</taxon>
        <taxon>Aquiflexum</taxon>
    </lineage>
</organism>
<evidence type="ECO:0000313" key="9">
    <source>
        <dbReference type="EMBL" id="MCR9015351.1"/>
    </source>
</evidence>
<feature type="transmembrane region" description="Helical" evidence="6">
    <location>
        <begin position="337"/>
        <end position="355"/>
    </location>
</feature>
<feature type="transmembrane region" description="Helical" evidence="6">
    <location>
        <begin position="284"/>
        <end position="303"/>
    </location>
</feature>
<dbReference type="RefSeq" id="WP_258423208.1">
    <property type="nucleotide sequence ID" value="NZ_JANSUY010000005.1"/>
</dbReference>
<dbReference type="GO" id="GO:0022857">
    <property type="term" value="F:transmembrane transporter activity"/>
    <property type="evidence" value="ECO:0007669"/>
    <property type="project" value="TreeGrafter"/>
</dbReference>
<evidence type="ECO:0000256" key="3">
    <source>
        <dbReference type="ARBA" id="ARBA00022692"/>
    </source>
</evidence>
<keyword evidence="10" id="KW-1185">Reference proteome</keyword>
<comment type="caution">
    <text evidence="9">The sequence shown here is derived from an EMBL/GenBank/DDBJ whole genome shotgun (WGS) entry which is preliminary data.</text>
</comment>
<accession>A0A9X2T0Z7</accession>
<proteinExistence type="predicted"/>
<evidence type="ECO:0000259" key="7">
    <source>
        <dbReference type="Pfam" id="PF02687"/>
    </source>
</evidence>
<feature type="transmembrane region" description="Helical" evidence="6">
    <location>
        <begin position="752"/>
        <end position="770"/>
    </location>
</feature>
<dbReference type="Pfam" id="PF02687">
    <property type="entry name" value="FtsX"/>
    <property type="match status" value="2"/>
</dbReference>
<dbReference type="PANTHER" id="PTHR30572">
    <property type="entry name" value="MEMBRANE COMPONENT OF TRANSPORTER-RELATED"/>
    <property type="match status" value="1"/>
</dbReference>
<dbReference type="AlphaFoldDB" id="A0A9X2T0Z7"/>
<evidence type="ECO:0000256" key="2">
    <source>
        <dbReference type="ARBA" id="ARBA00022475"/>
    </source>
</evidence>
<comment type="subcellular location">
    <subcellularLocation>
        <location evidence="1">Cell membrane</location>
        <topology evidence="1">Multi-pass membrane protein</topology>
    </subcellularLocation>
</comment>
<feature type="transmembrane region" description="Helical" evidence="6">
    <location>
        <begin position="669"/>
        <end position="690"/>
    </location>
</feature>
<dbReference type="InterPro" id="IPR003838">
    <property type="entry name" value="ABC3_permease_C"/>
</dbReference>
<name>A0A9X2T0Z7_9BACT</name>
<feature type="transmembrane region" description="Helical" evidence="6">
    <location>
        <begin position="20"/>
        <end position="41"/>
    </location>
</feature>
<feature type="transmembrane region" description="Helical" evidence="6">
    <location>
        <begin position="718"/>
        <end position="737"/>
    </location>
</feature>
<gene>
    <name evidence="9" type="ORF">NU887_09915</name>
</gene>
<reference evidence="9" key="1">
    <citation type="submission" date="2022-08" db="EMBL/GenBank/DDBJ databases">
        <authorList>
            <person name="Zhang D."/>
        </authorList>
    </citation>
    <scope>NUCLEOTIDE SEQUENCE</scope>
    <source>
        <strain evidence="9">XJ19-11</strain>
    </source>
</reference>
<feature type="domain" description="ABC3 transporter permease C-terminal" evidence="7">
    <location>
        <begin position="287"/>
        <end position="390"/>
    </location>
</feature>
<keyword evidence="5 6" id="KW-0472">Membrane</keyword>
<dbReference type="PANTHER" id="PTHR30572:SF18">
    <property type="entry name" value="ABC-TYPE MACROLIDE FAMILY EXPORT SYSTEM PERMEASE COMPONENT 2"/>
    <property type="match status" value="1"/>
</dbReference>
<evidence type="ECO:0000256" key="6">
    <source>
        <dbReference type="SAM" id="Phobius"/>
    </source>
</evidence>
<evidence type="ECO:0000256" key="4">
    <source>
        <dbReference type="ARBA" id="ARBA00022989"/>
    </source>
</evidence>
<dbReference type="Pfam" id="PF12704">
    <property type="entry name" value="MacB_PCD"/>
    <property type="match status" value="1"/>
</dbReference>
<keyword evidence="2" id="KW-1003">Cell membrane</keyword>
<evidence type="ECO:0000256" key="5">
    <source>
        <dbReference type="ARBA" id="ARBA00023136"/>
    </source>
</evidence>
<evidence type="ECO:0000259" key="8">
    <source>
        <dbReference type="Pfam" id="PF12704"/>
    </source>
</evidence>
<dbReference type="GO" id="GO:0005886">
    <property type="term" value="C:plasma membrane"/>
    <property type="evidence" value="ECO:0007669"/>
    <property type="project" value="UniProtKB-SubCell"/>
</dbReference>
<feature type="domain" description="ABC3 transporter permease C-terminal" evidence="7">
    <location>
        <begin position="670"/>
        <end position="782"/>
    </location>
</feature>
<keyword evidence="4 6" id="KW-1133">Transmembrane helix</keyword>
<evidence type="ECO:0000256" key="1">
    <source>
        <dbReference type="ARBA" id="ARBA00004651"/>
    </source>
</evidence>
<evidence type="ECO:0000313" key="10">
    <source>
        <dbReference type="Proteomes" id="UP001142175"/>
    </source>
</evidence>
<dbReference type="InterPro" id="IPR025857">
    <property type="entry name" value="MacB_PCD"/>
</dbReference>
<feature type="domain" description="MacB-like periplasmic core" evidence="8">
    <location>
        <begin position="21"/>
        <end position="242"/>
    </location>
</feature>
<dbReference type="EMBL" id="JANSUY010000005">
    <property type="protein sequence ID" value="MCR9015351.1"/>
    <property type="molecule type" value="Genomic_DNA"/>
</dbReference>
<dbReference type="Proteomes" id="UP001142175">
    <property type="component" value="Unassembled WGS sequence"/>
</dbReference>
<keyword evidence="3 6" id="KW-0812">Transmembrane</keyword>
<protein>
    <submittedName>
        <fullName evidence="9">ABC transporter permease</fullName>
    </submittedName>
</protein>
<sequence>MFANYLKIAIRGFAKHKLTFFINLFGLALGLWAAILIGLWVKSELNMNRHFTEIDQVYRIMEHQKYGADVFTTTSTPGILADELKNVFPEVEKAATFSWHEEKLFAKEDTKIKLNGFFAGEDYLHILQYDLLHGNRETALAEKTHIVLTKEAAIKLFGKTDVIGETLLLKESEGETPFVVQGVLESIPNTSSTTLEYLLPFKFMSEKPYNSWLKEWGNNGPSTIVRLNKQTDWQAFSAKLENFILERNEGSNVKLFAYPQKELYLHGEFKDGIQQGGRIEYVKLFALIGLFVLLIACINFMNLSTAKSQKRAKEVGVRKVVGAEKGALVKQFLSESLLITFFASILALLLVQLTLPVFNDLTGKTMQIPYDDSNFWIQYLGVLLFTGLVAGSYPAFYLSATKVVSVFRSHTKSGKGVAIARKGLVLFQFILATILIVATVVVYQQINFALNQDLGYDKEQLLVIPLEGNLQENYDAFKNRLKQNPDIKSVSKSNHSLLGRNSNTGGVNWEGKDPEFNALFEIMRVDYDFLETTGMKLIHGEDFNPAKGADSVQGAIINRRAYELITNDNPEAVSFNMWGEERTITGVVEDFHFQSFHQNMEPVVILLDREFGSNGFVRLNTADIQTTIASIKALSEELNPDFPFQYTFMDENYANMYNEDVRIRDLAKYFSILTILISCLGLFGLSAHVAEQKTKEIGIRKVLGASTASILNVINREFIMIVAVSILIGSAVGYWLMQDWLSGYAYKIDFEWWFIPMAAGVILSIAYLTVTMQALKAAQINPANTLKSE</sequence>
<dbReference type="InterPro" id="IPR050250">
    <property type="entry name" value="Macrolide_Exporter_MacB"/>
</dbReference>
<feature type="transmembrane region" description="Helical" evidence="6">
    <location>
        <begin position="419"/>
        <end position="443"/>
    </location>
</feature>
<feature type="transmembrane region" description="Helical" evidence="6">
    <location>
        <begin position="375"/>
        <end position="398"/>
    </location>
</feature>